<dbReference type="OrthoDB" id="2109252at2759"/>
<accession>A0A8J4PLP1</accession>
<evidence type="ECO:0000256" key="3">
    <source>
        <dbReference type="SAM" id="SignalP"/>
    </source>
</evidence>
<proteinExistence type="predicted"/>
<feature type="transmembrane region" description="Helical" evidence="2">
    <location>
        <begin position="1677"/>
        <end position="1698"/>
    </location>
</feature>
<feature type="compositionally biased region" description="Low complexity" evidence="1">
    <location>
        <begin position="1723"/>
        <end position="1733"/>
    </location>
</feature>
<dbReference type="PANTHER" id="PTHR32102">
    <property type="entry name" value="DUF1084 DOMAIN-CONTAINING PROTEIN-RELATED"/>
    <property type="match status" value="1"/>
</dbReference>
<evidence type="ECO:0000313" key="5">
    <source>
        <dbReference type="EMBL" id="KAF2070242.1"/>
    </source>
</evidence>
<keyword evidence="2" id="KW-1133">Transmembrane helix</keyword>
<reference evidence="5" key="1">
    <citation type="submission" date="2020-01" db="EMBL/GenBank/DDBJ databases">
        <title>Development of genomics and gene disruption for Polysphondylium violaceum indicates a role for the polyketide synthase stlB in stalk morphogenesis.</title>
        <authorList>
            <person name="Narita B."/>
            <person name="Kawabe Y."/>
            <person name="Kin K."/>
            <person name="Saito T."/>
            <person name="Gibbs R."/>
            <person name="Kuspa A."/>
            <person name="Muzny D."/>
            <person name="Queller D."/>
            <person name="Richards S."/>
            <person name="Strassman J."/>
            <person name="Sucgang R."/>
            <person name="Worley K."/>
            <person name="Schaap P."/>
        </authorList>
    </citation>
    <scope>NUCLEOTIDE SEQUENCE</scope>
    <source>
        <strain evidence="5">QSvi11</strain>
    </source>
</reference>
<feature type="chain" id="PRO_5035193123" description="THH1/TOM1/TOM3 domain-containing protein" evidence="3">
    <location>
        <begin position="21"/>
        <end position="1753"/>
    </location>
</feature>
<feature type="transmembrane region" description="Helical" evidence="2">
    <location>
        <begin position="1479"/>
        <end position="1501"/>
    </location>
</feature>
<organism evidence="5 6">
    <name type="scientific">Polysphondylium violaceum</name>
    <dbReference type="NCBI Taxonomy" id="133409"/>
    <lineage>
        <taxon>Eukaryota</taxon>
        <taxon>Amoebozoa</taxon>
        <taxon>Evosea</taxon>
        <taxon>Eumycetozoa</taxon>
        <taxon>Dictyostelia</taxon>
        <taxon>Dictyosteliales</taxon>
        <taxon>Dictyosteliaceae</taxon>
        <taxon>Polysphondylium</taxon>
    </lineage>
</organism>
<sequence length="1753" mass="197472">MNKYLYICIFVTLLFYYNNCQEITNSFNSSNYNVKTINLLGTELSVASATLHFDEPLYLLESYSCSNFTCPPYDHACPPCDFTHAQCGVTPAGCADPDKCSKVIVRGSQNTSPCSLEWQDLQFNTWTRGYVPGTNTTSQFKIFRYYAPDVCQGYKISLKIIQGETSLMVDYVPFHPTLGAAARTVLSNQIDTHVVICPNNTIFDGVDGLLKEYPYGTIHIGVLNSLYIDLIFDIIIEPISVPEPVPVAPGCVQVDPTIPCLEDGTPVSLTSLPKGTFLKYSFTFTSCKNITVSSITLENDVDLYAHTDSDISKTKYTWSSTYSLDDNIIIQVCPDPGQSSKTIYIGVDCFYESSVFFFLTTHGQYQLRDISDNPAPSGTWALSGTTFLQNTVTNEKLRCDNYDLACVSFFPLYPRTENNPLYPVPGVFDSAQGLSRFKGIAFNETDNVGIKNTYQFAIILNLVIDGVKYEYFDESDLEHLQIKFLNRLVLANGKAINQVIDLKNKIYEECTYDNFLLANSRLDQLVDRLETTEPNLINGMRYQMDVTTFQDAYYSCKVMAENYLILNTTTSVMNTTICQTKFNTDAYRQDPCCSKFASFGQCCRQRPIEVVQQTFVDTVYDKVKEECSFPECTNSVLKTFVPSIIGSQFDSCAVSADQENFYSESLYRVFRNCTKYLLTQASCKTDADCLSYYGKPYKCGIRTDTCVLPVEDIEQNYVYCVLRDIPPPLRTEVLSFNNITTTNITELVPILYDLFSSPDCVTDYGVYLWSRTTYAYSSDGSTVNYCYPYPLGLDRSAGLDHYDICYQGVYQYLWLGQLYNEKSCNSLSRCDWLGESGTMDQIGTSLNAIDYLASQCADASAPEYFCGDCTDTMKNCYSNLALNETECSSSYVCYQPVNGVSILDYSFDTTNPSDCDEGSGVCSVSCGQSCGGSACIVAKASYVDCSQELILQNGGYDGYYYDDNGDIHYYCSYYYLDNTDCTTNGGVVADCSQFSAEQCTVCGDGPYSDCSKFGLQCNLFDQPCTTKESCEQAGECSDKFYFKYPLNNYPTYQPKCYFPRNTTSIFSSSYPTCEYQHEQDSPLGCFKIDQEYLNETYCIEMGGKVWKEYSKTQEQCEGYSSMCYGVDNSQTFLPSLTYRYNPKDQDDCECAGETWKKPFSWTKGVWNPGRAQKLEWIKTKKELTPIASYRRALSFENFFSAFNSASYRRTTLLFKSEVLCRISNSKSSLKALSCGCKTDIGNSCFDDIKSPILSIIKPCYDPPTSYSVLETGVVHFRQGSIRENFCISISLSEIFKDTYLSKMVIDLSSTFVSFEKPADYSIYNENKAVIGRVLTDGVSFDIFEKGVNNFELCLLATNSRSSKFDHIDYALLQDNEFGIVSPLFCNITIDDQNRYCCVITSIDQTISDFESKNATSNPTYLLIERLEQVDIPYKPIDNGGLAMIYLLAIIYLLMAIYGLMTLSFFVIQKFVSKESFRLVHLLFIFMTAFSLIRSIYFFILPTNSINSSDVGDYILVVLPVFLYFTAFTIVVVIWYILSADNYSANIYKKIYSIILIINIILYILFVVVVLVFNFTREKAPPTCGGRILAGLSNTTPQRVVSILYAVLQAFISLIVGIAFLYYGRKVYLKLTQIKGSSTENAKYQQRKTFWMALICSTGFVLHCIFIIVLVSATPSNIVFSFVCLIITEVVPVCTLFVANNQFPIKKYSKKSVRKVLKLSKNLSNASEISSKSSSSKRDRTETTSNYPETTTSQ</sequence>
<feature type="domain" description="THH1/TOM1/TOM3" evidence="4">
    <location>
        <begin position="1443"/>
        <end position="1709"/>
    </location>
</feature>
<evidence type="ECO:0000259" key="4">
    <source>
        <dbReference type="Pfam" id="PF06454"/>
    </source>
</evidence>
<keyword evidence="2" id="KW-0472">Membrane</keyword>
<feature type="signal peptide" evidence="3">
    <location>
        <begin position="1"/>
        <end position="20"/>
    </location>
</feature>
<dbReference type="GO" id="GO:0006935">
    <property type="term" value="P:chemotaxis"/>
    <property type="evidence" value="ECO:0007669"/>
    <property type="project" value="TreeGrafter"/>
</dbReference>
<keyword evidence="2" id="KW-0812">Transmembrane</keyword>
<evidence type="ECO:0000313" key="6">
    <source>
        <dbReference type="Proteomes" id="UP000695562"/>
    </source>
</evidence>
<gene>
    <name evidence="5" type="ORF">CYY_008438</name>
</gene>
<feature type="transmembrane region" description="Helical" evidence="2">
    <location>
        <begin position="1602"/>
        <end position="1622"/>
    </location>
</feature>
<comment type="caution">
    <text evidence="5">The sequence shown here is derived from an EMBL/GenBank/DDBJ whole genome shotgun (WGS) entry which is preliminary data.</text>
</comment>
<feature type="transmembrane region" description="Helical" evidence="2">
    <location>
        <begin position="1550"/>
        <end position="1572"/>
    </location>
</feature>
<protein>
    <recommendedName>
        <fullName evidence="4">THH1/TOM1/TOM3 domain-containing protein</fullName>
    </recommendedName>
</protein>
<dbReference type="PANTHER" id="PTHR32102:SF17">
    <property type="entry name" value="THH1_TOM1_TOM3 DOMAIN-CONTAINING PROTEIN"/>
    <property type="match status" value="1"/>
</dbReference>
<feature type="region of interest" description="Disordered" evidence="1">
    <location>
        <begin position="1723"/>
        <end position="1753"/>
    </location>
</feature>
<name>A0A8J4PLP1_9MYCE</name>
<keyword evidence="3" id="KW-0732">Signal</keyword>
<evidence type="ECO:0000256" key="2">
    <source>
        <dbReference type="SAM" id="Phobius"/>
    </source>
</evidence>
<dbReference type="EMBL" id="AJWJ01000520">
    <property type="protein sequence ID" value="KAF2070242.1"/>
    <property type="molecule type" value="Genomic_DNA"/>
</dbReference>
<feature type="transmembrane region" description="Helical" evidence="2">
    <location>
        <begin position="1442"/>
        <end position="1467"/>
    </location>
</feature>
<feature type="compositionally biased region" description="Low complexity" evidence="1">
    <location>
        <begin position="1742"/>
        <end position="1753"/>
    </location>
</feature>
<evidence type="ECO:0000256" key="1">
    <source>
        <dbReference type="SAM" id="MobiDB-lite"/>
    </source>
</evidence>
<feature type="transmembrane region" description="Helical" evidence="2">
    <location>
        <begin position="1513"/>
        <end position="1538"/>
    </location>
</feature>
<dbReference type="InterPro" id="IPR009457">
    <property type="entry name" value="THH1/TOM1/TOM3_dom"/>
</dbReference>
<dbReference type="Proteomes" id="UP000695562">
    <property type="component" value="Unassembled WGS sequence"/>
</dbReference>
<keyword evidence="6" id="KW-1185">Reference proteome</keyword>
<dbReference type="Pfam" id="PF06454">
    <property type="entry name" value="THH1_TOM1-3_dom"/>
    <property type="match status" value="1"/>
</dbReference>
<feature type="transmembrane region" description="Helical" evidence="2">
    <location>
        <begin position="1649"/>
        <end position="1671"/>
    </location>
</feature>